<dbReference type="Pfam" id="PF03328">
    <property type="entry name" value="HpcH_HpaI"/>
    <property type="match status" value="1"/>
</dbReference>
<evidence type="ECO:0000313" key="6">
    <source>
        <dbReference type="Proteomes" id="UP000249185"/>
    </source>
</evidence>
<dbReference type="InterPro" id="IPR050251">
    <property type="entry name" value="HpcH-HpaI_aldolase"/>
</dbReference>
<proteinExistence type="inferred from homology"/>
<keyword evidence="3" id="KW-0456">Lyase</keyword>
<dbReference type="InterPro" id="IPR040442">
    <property type="entry name" value="Pyrv_kinase-like_dom_sf"/>
</dbReference>
<dbReference type="Gene3D" id="3.20.20.60">
    <property type="entry name" value="Phosphoenolpyruvate-binding domains"/>
    <property type="match status" value="1"/>
</dbReference>
<name>A0A2W5QLP6_RHOSU</name>
<evidence type="ECO:0000259" key="4">
    <source>
        <dbReference type="Pfam" id="PF03328"/>
    </source>
</evidence>
<dbReference type="PANTHER" id="PTHR30502">
    <property type="entry name" value="2-KETO-3-DEOXY-L-RHAMNONATE ALDOLASE"/>
    <property type="match status" value="1"/>
</dbReference>
<accession>A0A2W5QLP6</accession>
<dbReference type="GO" id="GO:0016832">
    <property type="term" value="F:aldehyde-lyase activity"/>
    <property type="evidence" value="ECO:0007669"/>
    <property type="project" value="TreeGrafter"/>
</dbReference>
<dbReference type="SUPFAM" id="SSF51621">
    <property type="entry name" value="Phosphoenolpyruvate/pyruvate domain"/>
    <property type="match status" value="1"/>
</dbReference>
<dbReference type="InterPro" id="IPR015813">
    <property type="entry name" value="Pyrv/PenolPyrv_kinase-like_dom"/>
</dbReference>
<dbReference type="PANTHER" id="PTHR30502:SF0">
    <property type="entry name" value="PHOSPHOENOLPYRUVATE CARBOXYLASE FAMILY PROTEIN"/>
    <property type="match status" value="1"/>
</dbReference>
<evidence type="ECO:0000256" key="1">
    <source>
        <dbReference type="ARBA" id="ARBA00005568"/>
    </source>
</evidence>
<organism evidence="5 6">
    <name type="scientific">Rhodovulum sulfidophilum</name>
    <name type="common">Rhodobacter sulfidophilus</name>
    <dbReference type="NCBI Taxonomy" id="35806"/>
    <lineage>
        <taxon>Bacteria</taxon>
        <taxon>Pseudomonadati</taxon>
        <taxon>Pseudomonadota</taxon>
        <taxon>Alphaproteobacteria</taxon>
        <taxon>Rhodobacterales</taxon>
        <taxon>Paracoccaceae</taxon>
        <taxon>Rhodovulum</taxon>
    </lineage>
</organism>
<dbReference type="EMBL" id="QFPW01000001">
    <property type="protein sequence ID" value="PZQ52460.1"/>
    <property type="molecule type" value="Genomic_DNA"/>
</dbReference>
<dbReference type="InterPro" id="IPR005000">
    <property type="entry name" value="Aldolase/citrate-lyase_domain"/>
</dbReference>
<evidence type="ECO:0000256" key="2">
    <source>
        <dbReference type="ARBA" id="ARBA00022723"/>
    </source>
</evidence>
<dbReference type="GO" id="GO:0005737">
    <property type="term" value="C:cytoplasm"/>
    <property type="evidence" value="ECO:0007669"/>
    <property type="project" value="TreeGrafter"/>
</dbReference>
<comment type="similarity">
    <text evidence="1">Belongs to the HpcH/HpaI aldolase family.</text>
</comment>
<feature type="domain" description="HpcH/HpaI aldolase/citrate lyase" evidence="4">
    <location>
        <begin position="20"/>
        <end position="232"/>
    </location>
</feature>
<dbReference type="Proteomes" id="UP000249185">
    <property type="component" value="Unassembled WGS sequence"/>
</dbReference>
<gene>
    <name evidence="5" type="ORF">DI556_02065</name>
</gene>
<dbReference type="AlphaFoldDB" id="A0A2W5QLP6"/>
<dbReference type="GO" id="GO:0046872">
    <property type="term" value="F:metal ion binding"/>
    <property type="evidence" value="ECO:0007669"/>
    <property type="project" value="UniProtKB-KW"/>
</dbReference>
<keyword evidence="2" id="KW-0479">Metal-binding</keyword>
<evidence type="ECO:0000313" key="5">
    <source>
        <dbReference type="EMBL" id="PZQ52460.1"/>
    </source>
</evidence>
<sequence length="276" mass="29115">MIRNELKAIWAEGRASLNGWLSIGNPFTAEIMAAQGYDSVTIDVQHGALDYSSVLPMFQAMCHSGVVPMARVPWLEPGIIMKMLDAGAYGIICPMVNTAEQAAEFVSYVRYPPHGQRSFGPTRAAFSAGANYAAEANGEILAFAMVETAEAMSNLDAIAATPGLNGIYVGPADLTFSLHQGRLAPAFDREEPEMIEALRTIVAACKKAGIRAALHCGTPDYAARAIGWGFDMTTVSGDSRLLAGAAAASVARFRELTAGSQSLGPRPAVINAKGGY</sequence>
<comment type="caution">
    <text evidence="5">The sequence shown here is derived from an EMBL/GenBank/DDBJ whole genome shotgun (WGS) entry which is preliminary data.</text>
</comment>
<protein>
    <submittedName>
        <fullName evidence="5">2,4-dihydroxyhept-2-ene-1,7-dioic acid aldolase</fullName>
    </submittedName>
</protein>
<reference evidence="5 6" key="1">
    <citation type="submission" date="2017-08" db="EMBL/GenBank/DDBJ databases">
        <title>Infants hospitalized years apart are colonized by the same room-sourced microbial strains.</title>
        <authorList>
            <person name="Brooks B."/>
            <person name="Olm M.R."/>
            <person name="Firek B.A."/>
            <person name="Baker R."/>
            <person name="Thomas B.C."/>
            <person name="Morowitz M.J."/>
            <person name="Banfield J.F."/>
        </authorList>
    </citation>
    <scope>NUCLEOTIDE SEQUENCE [LARGE SCALE GENOMIC DNA]</scope>
    <source>
        <strain evidence="5">S2_005_002_R2_34</strain>
    </source>
</reference>
<evidence type="ECO:0000256" key="3">
    <source>
        <dbReference type="ARBA" id="ARBA00023239"/>
    </source>
</evidence>